<proteinExistence type="predicted"/>
<evidence type="ECO:0000313" key="2">
    <source>
        <dbReference type="Proteomes" id="UP000634672"/>
    </source>
</evidence>
<dbReference type="Pfam" id="PF11681">
    <property type="entry name" value="Phage_Tube_PhiTE"/>
    <property type="match status" value="1"/>
</dbReference>
<gene>
    <name evidence="1" type="ORF">H8S75_23980</name>
</gene>
<reference evidence="1 2" key="1">
    <citation type="submission" date="2020-08" db="EMBL/GenBank/DDBJ databases">
        <title>Genome public.</title>
        <authorList>
            <person name="Liu C."/>
            <person name="Sun Q."/>
        </authorList>
    </citation>
    <scope>NUCLEOTIDE SEQUENCE [LARGE SCALE GENOMIC DNA]</scope>
    <source>
        <strain evidence="1 2">NSJ-66</strain>
    </source>
</reference>
<protein>
    <submittedName>
        <fullName evidence="1">DUF3277 family protein</fullName>
    </submittedName>
</protein>
<dbReference type="RefSeq" id="WP_187023697.1">
    <property type="nucleotide sequence ID" value="NZ_JACOPB010000014.1"/>
</dbReference>
<keyword evidence="2" id="KW-1185">Reference proteome</keyword>
<comment type="caution">
    <text evidence="1">The sequence shown here is derived from an EMBL/GenBank/DDBJ whole genome shotgun (WGS) entry which is preliminary data.</text>
</comment>
<accession>A0ABR7HCU5</accession>
<evidence type="ECO:0000313" key="1">
    <source>
        <dbReference type="EMBL" id="MBC5711001.1"/>
    </source>
</evidence>
<dbReference type="Proteomes" id="UP000634672">
    <property type="component" value="Unassembled WGS sequence"/>
</dbReference>
<dbReference type="InterPro" id="IPR021695">
    <property type="entry name" value="Phage_KPP10_Orf10"/>
</dbReference>
<organism evidence="1 2">
    <name type="scientific">Hungatella hominis</name>
    <dbReference type="NCBI Taxonomy" id="2763050"/>
    <lineage>
        <taxon>Bacteria</taxon>
        <taxon>Bacillati</taxon>
        <taxon>Bacillota</taxon>
        <taxon>Clostridia</taxon>
        <taxon>Lachnospirales</taxon>
        <taxon>Lachnospiraceae</taxon>
        <taxon>Hungatella</taxon>
    </lineage>
</organism>
<dbReference type="EMBL" id="JACOPB010000014">
    <property type="protein sequence ID" value="MBC5711001.1"/>
    <property type="molecule type" value="Genomic_DNA"/>
</dbReference>
<sequence length="131" mass="14205">MSAARNYDPKDCVVTVGGVYITGLGEDMVSCEKDEDNFTTAVGAQGDVVVNRSHNKLGTITVTVQGTSPQKSYLMGLARSGEMFDVWVINKSIGEKCGGTQAMMKKPPTLEQGAELADREFEIQVFDYTVE</sequence>
<dbReference type="NCBIfam" id="NF047581">
    <property type="entry name" value="gp105_phage_fam"/>
    <property type="match status" value="1"/>
</dbReference>
<name>A0ABR7HCU5_9FIRM</name>